<proteinExistence type="predicted"/>
<dbReference type="EMBL" id="JAWDGP010000593">
    <property type="protein sequence ID" value="KAK3799139.1"/>
    <property type="molecule type" value="Genomic_DNA"/>
</dbReference>
<evidence type="ECO:0000313" key="3">
    <source>
        <dbReference type="Proteomes" id="UP001283361"/>
    </source>
</evidence>
<accession>A0AAE1E9B5</accession>
<reference evidence="2" key="1">
    <citation type="journal article" date="2023" name="G3 (Bethesda)">
        <title>A reference genome for the long-term kleptoplast-retaining sea slug Elysia crispata morphotype clarki.</title>
        <authorList>
            <person name="Eastman K.E."/>
            <person name="Pendleton A.L."/>
            <person name="Shaikh M.A."/>
            <person name="Suttiyut T."/>
            <person name="Ogas R."/>
            <person name="Tomko P."/>
            <person name="Gavelis G."/>
            <person name="Widhalm J.R."/>
            <person name="Wisecaver J.H."/>
        </authorList>
    </citation>
    <scope>NUCLEOTIDE SEQUENCE</scope>
    <source>
        <strain evidence="2">ECLA1</strain>
    </source>
</reference>
<protein>
    <submittedName>
        <fullName evidence="2">Uncharacterized protein</fullName>
    </submittedName>
</protein>
<evidence type="ECO:0000313" key="2">
    <source>
        <dbReference type="EMBL" id="KAK3799139.1"/>
    </source>
</evidence>
<keyword evidence="3" id="KW-1185">Reference proteome</keyword>
<name>A0AAE1E9B5_9GAST</name>
<feature type="region of interest" description="Disordered" evidence="1">
    <location>
        <begin position="66"/>
        <end position="103"/>
    </location>
</feature>
<feature type="region of interest" description="Disordered" evidence="1">
    <location>
        <begin position="1"/>
        <end position="27"/>
    </location>
</feature>
<dbReference type="Proteomes" id="UP001283361">
    <property type="component" value="Unassembled WGS sequence"/>
</dbReference>
<sequence length="103" mass="11325">MKTIKGVRPPTRKRIDSVGSIPGLSPLFRQSDPPLTWKLCQTQTKNSHFPETLLTGLRVVSGAAANQPLTAGRYKKTEERGSKKKNVARHGSIFSGKKKQAVQ</sequence>
<gene>
    <name evidence="2" type="ORF">RRG08_051414</name>
</gene>
<organism evidence="2 3">
    <name type="scientific">Elysia crispata</name>
    <name type="common">lettuce slug</name>
    <dbReference type="NCBI Taxonomy" id="231223"/>
    <lineage>
        <taxon>Eukaryota</taxon>
        <taxon>Metazoa</taxon>
        <taxon>Spiralia</taxon>
        <taxon>Lophotrochozoa</taxon>
        <taxon>Mollusca</taxon>
        <taxon>Gastropoda</taxon>
        <taxon>Heterobranchia</taxon>
        <taxon>Euthyneura</taxon>
        <taxon>Panpulmonata</taxon>
        <taxon>Sacoglossa</taxon>
        <taxon>Placobranchoidea</taxon>
        <taxon>Plakobranchidae</taxon>
        <taxon>Elysia</taxon>
    </lineage>
</organism>
<evidence type="ECO:0000256" key="1">
    <source>
        <dbReference type="SAM" id="MobiDB-lite"/>
    </source>
</evidence>
<comment type="caution">
    <text evidence="2">The sequence shown here is derived from an EMBL/GenBank/DDBJ whole genome shotgun (WGS) entry which is preliminary data.</text>
</comment>
<dbReference type="AlphaFoldDB" id="A0AAE1E9B5"/>